<evidence type="ECO:0000313" key="3">
    <source>
        <dbReference type="Proteomes" id="UP001152519"/>
    </source>
</evidence>
<protein>
    <submittedName>
        <fullName evidence="2">Uncharacterized protein</fullName>
    </submittedName>
</protein>
<sequence>MSSDEKDLQILALRYQQVVRKRQFGKPAFTNTDRAILAGPLHDLPMGKPRRSHPAAAPFCPSWANQGA</sequence>
<keyword evidence="3" id="KW-1185">Reference proteome</keyword>
<organism evidence="2 3">
    <name type="scientific">Actinacidiphila cocklensis</name>
    <dbReference type="NCBI Taxonomy" id="887465"/>
    <lineage>
        <taxon>Bacteria</taxon>
        <taxon>Bacillati</taxon>
        <taxon>Actinomycetota</taxon>
        <taxon>Actinomycetes</taxon>
        <taxon>Kitasatosporales</taxon>
        <taxon>Streptomycetaceae</taxon>
        <taxon>Actinacidiphila</taxon>
    </lineage>
</organism>
<dbReference type="AlphaFoldDB" id="A0A9W4DUT5"/>
<name>A0A9W4DUT5_9ACTN</name>
<dbReference type="Proteomes" id="UP001152519">
    <property type="component" value="Unassembled WGS sequence"/>
</dbReference>
<gene>
    <name evidence="2" type="ORF">SCOCK_630030</name>
</gene>
<proteinExistence type="predicted"/>
<accession>A0A9W4DUT5</accession>
<evidence type="ECO:0000313" key="2">
    <source>
        <dbReference type="EMBL" id="CAG6398085.1"/>
    </source>
</evidence>
<evidence type="ECO:0000256" key="1">
    <source>
        <dbReference type="SAM" id="MobiDB-lite"/>
    </source>
</evidence>
<dbReference type="RefSeq" id="WP_251499054.1">
    <property type="nucleotide sequence ID" value="NZ_CAJSLV010000096.1"/>
</dbReference>
<feature type="region of interest" description="Disordered" evidence="1">
    <location>
        <begin position="40"/>
        <end position="68"/>
    </location>
</feature>
<comment type="caution">
    <text evidence="2">The sequence shown here is derived from an EMBL/GenBank/DDBJ whole genome shotgun (WGS) entry which is preliminary data.</text>
</comment>
<dbReference type="EMBL" id="CAJSLV010000096">
    <property type="protein sequence ID" value="CAG6398085.1"/>
    <property type="molecule type" value="Genomic_DNA"/>
</dbReference>
<reference evidence="2" key="1">
    <citation type="submission" date="2021-05" db="EMBL/GenBank/DDBJ databases">
        <authorList>
            <person name="Arsene-Ploetze F."/>
        </authorList>
    </citation>
    <scope>NUCLEOTIDE SEQUENCE</scope>
    <source>
        <strain evidence="2">DSM 42138</strain>
    </source>
</reference>